<dbReference type="InterPro" id="IPR036249">
    <property type="entry name" value="Thioredoxin-like_sf"/>
</dbReference>
<dbReference type="Pfam" id="PF00789">
    <property type="entry name" value="UBX"/>
    <property type="match status" value="1"/>
</dbReference>
<dbReference type="InterPro" id="IPR006577">
    <property type="entry name" value="UAS"/>
</dbReference>
<dbReference type="Pfam" id="PF14555">
    <property type="entry name" value="UBA_4"/>
    <property type="match status" value="1"/>
</dbReference>
<evidence type="ECO:0000313" key="5">
    <source>
        <dbReference type="Proteomes" id="UP001141434"/>
    </source>
</evidence>
<keyword evidence="1" id="KW-0175">Coiled coil</keyword>
<feature type="compositionally biased region" description="Acidic residues" evidence="2">
    <location>
        <begin position="55"/>
        <end position="64"/>
    </location>
</feature>
<comment type="caution">
    <text evidence="4">The sequence shown here is derived from an EMBL/GenBank/DDBJ whole genome shotgun (WGS) entry which is preliminary data.</text>
</comment>
<dbReference type="SUPFAM" id="SSF54236">
    <property type="entry name" value="Ubiquitin-like"/>
    <property type="match status" value="1"/>
</dbReference>
<reference evidence="4" key="2">
    <citation type="journal article" date="2023" name="IMA Fungus">
        <title>Comparative genomic study of the Penicillium genus elucidates a diverse pangenome and 15 lateral gene transfer events.</title>
        <authorList>
            <person name="Petersen C."/>
            <person name="Sorensen T."/>
            <person name="Nielsen M.R."/>
            <person name="Sondergaard T.E."/>
            <person name="Sorensen J.L."/>
            <person name="Fitzpatrick D.A."/>
            <person name="Frisvad J.C."/>
            <person name="Nielsen K.L."/>
        </authorList>
    </citation>
    <scope>NUCLEOTIDE SEQUENCE</scope>
    <source>
        <strain evidence="4">IBT 34128</strain>
    </source>
</reference>
<dbReference type="InterPro" id="IPR050730">
    <property type="entry name" value="UBX_domain-protein"/>
</dbReference>
<dbReference type="InterPro" id="IPR009060">
    <property type="entry name" value="UBA-like_sf"/>
</dbReference>
<protein>
    <recommendedName>
        <fullName evidence="3">UBX domain-containing protein</fullName>
    </recommendedName>
</protein>
<feature type="region of interest" description="Disordered" evidence="2">
    <location>
        <begin position="319"/>
        <end position="385"/>
    </location>
</feature>
<accession>A0A9W9F0N7</accession>
<feature type="compositionally biased region" description="Basic and acidic residues" evidence="2">
    <location>
        <begin position="338"/>
        <end position="385"/>
    </location>
</feature>
<dbReference type="CDD" id="cd01767">
    <property type="entry name" value="UBX"/>
    <property type="match status" value="1"/>
</dbReference>
<dbReference type="Gene3D" id="3.40.30.10">
    <property type="entry name" value="Glutaredoxin"/>
    <property type="match status" value="1"/>
</dbReference>
<gene>
    <name evidence="4" type="ORF">NUU61_006277</name>
</gene>
<evidence type="ECO:0000256" key="1">
    <source>
        <dbReference type="ARBA" id="ARBA00023054"/>
    </source>
</evidence>
<evidence type="ECO:0000259" key="3">
    <source>
        <dbReference type="PROSITE" id="PS50033"/>
    </source>
</evidence>
<dbReference type="GO" id="GO:0036503">
    <property type="term" value="P:ERAD pathway"/>
    <property type="evidence" value="ECO:0007669"/>
    <property type="project" value="TreeGrafter"/>
</dbReference>
<dbReference type="PROSITE" id="PS50033">
    <property type="entry name" value="UBX"/>
    <property type="match status" value="1"/>
</dbReference>
<dbReference type="Gene3D" id="3.10.20.90">
    <property type="entry name" value="Phosphatidylinositol 3-kinase Catalytic Subunit, Chain A, domain 1"/>
    <property type="match status" value="1"/>
</dbReference>
<dbReference type="RefSeq" id="XP_056509605.1">
    <property type="nucleotide sequence ID" value="XM_056656805.1"/>
</dbReference>
<dbReference type="Proteomes" id="UP001141434">
    <property type="component" value="Unassembled WGS sequence"/>
</dbReference>
<dbReference type="PANTHER" id="PTHR23322">
    <property type="entry name" value="FAS-ASSOCIATED PROTEIN"/>
    <property type="match status" value="1"/>
</dbReference>
<dbReference type="PANTHER" id="PTHR23322:SF1">
    <property type="entry name" value="FAS-ASSOCIATED FACTOR 2"/>
    <property type="match status" value="1"/>
</dbReference>
<proteinExistence type="predicted"/>
<evidence type="ECO:0000313" key="4">
    <source>
        <dbReference type="EMBL" id="KAJ5091407.1"/>
    </source>
</evidence>
<feature type="region of interest" description="Disordered" evidence="2">
    <location>
        <begin position="500"/>
        <end position="521"/>
    </location>
</feature>
<evidence type="ECO:0000256" key="2">
    <source>
        <dbReference type="SAM" id="MobiDB-lite"/>
    </source>
</evidence>
<dbReference type="SMART" id="SM00166">
    <property type="entry name" value="UBX"/>
    <property type="match status" value="1"/>
</dbReference>
<dbReference type="CDD" id="cd14273">
    <property type="entry name" value="UBA_TAP-C_like"/>
    <property type="match status" value="1"/>
</dbReference>
<name>A0A9W9F0N7_9EURO</name>
<dbReference type="GO" id="GO:0043130">
    <property type="term" value="F:ubiquitin binding"/>
    <property type="evidence" value="ECO:0007669"/>
    <property type="project" value="TreeGrafter"/>
</dbReference>
<reference evidence="4" key="1">
    <citation type="submission" date="2022-11" db="EMBL/GenBank/DDBJ databases">
        <authorList>
            <person name="Petersen C."/>
        </authorList>
    </citation>
    <scope>NUCLEOTIDE SEQUENCE</scope>
    <source>
        <strain evidence="4">IBT 34128</strain>
    </source>
</reference>
<dbReference type="InterPro" id="IPR029071">
    <property type="entry name" value="Ubiquitin-like_domsf"/>
</dbReference>
<feature type="compositionally biased region" description="Acidic residues" evidence="2">
    <location>
        <begin position="501"/>
        <end position="521"/>
    </location>
</feature>
<dbReference type="EMBL" id="JAPMSZ010000009">
    <property type="protein sequence ID" value="KAJ5091407.1"/>
    <property type="molecule type" value="Genomic_DNA"/>
</dbReference>
<dbReference type="InterPro" id="IPR001012">
    <property type="entry name" value="UBX_dom"/>
</dbReference>
<keyword evidence="5" id="KW-1185">Reference proteome</keyword>
<dbReference type="OrthoDB" id="1026733at2759"/>
<feature type="region of interest" description="Disordered" evidence="2">
    <location>
        <begin position="55"/>
        <end position="85"/>
    </location>
</feature>
<dbReference type="AlphaFoldDB" id="A0A9W9F0N7"/>
<feature type="domain" description="UBX" evidence="3">
    <location>
        <begin position="407"/>
        <end position="482"/>
    </location>
</feature>
<dbReference type="SUPFAM" id="SSF52833">
    <property type="entry name" value="Thioredoxin-like"/>
    <property type="match status" value="1"/>
</dbReference>
<organism evidence="4 5">
    <name type="scientific">Penicillium alfredii</name>
    <dbReference type="NCBI Taxonomy" id="1506179"/>
    <lineage>
        <taxon>Eukaryota</taxon>
        <taxon>Fungi</taxon>
        <taxon>Dikarya</taxon>
        <taxon>Ascomycota</taxon>
        <taxon>Pezizomycotina</taxon>
        <taxon>Eurotiomycetes</taxon>
        <taxon>Eurotiomycetidae</taxon>
        <taxon>Eurotiales</taxon>
        <taxon>Aspergillaceae</taxon>
        <taxon>Penicillium</taxon>
    </lineage>
</organism>
<dbReference type="SUPFAM" id="SSF46934">
    <property type="entry name" value="UBA-like"/>
    <property type="match status" value="1"/>
</dbReference>
<dbReference type="GO" id="GO:0005783">
    <property type="term" value="C:endoplasmic reticulum"/>
    <property type="evidence" value="ECO:0007669"/>
    <property type="project" value="TreeGrafter"/>
</dbReference>
<dbReference type="SMART" id="SM00594">
    <property type="entry name" value="UAS"/>
    <property type="match status" value="1"/>
</dbReference>
<sequence>MSSAELDLDQLSDSERTALDTYTTVTGQEPLEAIPLLRRSQWNVQIAISKFFDGEGPDPVEEDRSELHQSPPPRSNRRTQNLMSDDLTEQLSPATRSVDLAPRVDTQPENQPVYRPPFLLALLFTPFNLVYRLLCSSFRLFGTLFPFLPRFFNVTANPALQGARRNTTGRRPLGPKDTAARFIREFEEEYGSHPIPFLENGYNMALEKAHRDLKFLLVVLLSPEHDDTSSWVRNTLLAPEVVEFLSDPQNNVLVWGGNVQDSEAYQVANSLRCTKFPFAAVVVHTPNVSSTAMSVVGRIAGTTTPSEAVNRLRTVITPNQEPLERIRSTRAEQQASRSLREEQDSAYERSLAIDRERARQRREAEAARKREEQEAADRQAAEEQRQRDVTQWKLWRVQSLDAEPGPDVKDAVRVSVRLPSGDRIMRKFAPDADIEELYAVVECYEVLQQTSQTYVSAPPGYNHQYGFRLVSPMPRAVYAVEDGGTIREKIGRGGNLLVEPIEADEDADEEADEEEAVETSQ</sequence>
<dbReference type="GeneID" id="81395974"/>